<proteinExistence type="predicted"/>
<accession>A0A350HC82</accession>
<evidence type="ECO:0000259" key="4">
    <source>
        <dbReference type="Pfam" id="PF17210"/>
    </source>
</evidence>
<organism evidence="5 6">
    <name type="scientific">candidate division WOR-3 bacterium</name>
    <dbReference type="NCBI Taxonomy" id="2052148"/>
    <lineage>
        <taxon>Bacteria</taxon>
        <taxon>Bacteria division WOR-3</taxon>
    </lineage>
</organism>
<evidence type="ECO:0000313" key="5">
    <source>
        <dbReference type="EMBL" id="HAV93148.1"/>
    </source>
</evidence>
<dbReference type="InterPro" id="IPR008969">
    <property type="entry name" value="CarboxyPept-like_regulatory"/>
</dbReference>
<evidence type="ECO:0000256" key="2">
    <source>
        <dbReference type="ARBA" id="ARBA00022525"/>
    </source>
</evidence>
<name>A0A350HC82_UNCW3</name>
<dbReference type="InterPro" id="IPR013783">
    <property type="entry name" value="Ig-like_fold"/>
</dbReference>
<dbReference type="Gene3D" id="2.60.40.10">
    <property type="entry name" value="Immunoglobulins"/>
    <property type="match status" value="2"/>
</dbReference>
<feature type="domain" description="SD-repeat containing protein B" evidence="4">
    <location>
        <begin position="452"/>
        <end position="507"/>
    </location>
</feature>
<dbReference type="PANTHER" id="PTHR23303">
    <property type="entry name" value="CARBOXYPEPTIDASE REGULATORY REGION-CONTAINING"/>
    <property type="match status" value="1"/>
</dbReference>
<dbReference type="SUPFAM" id="SSF49464">
    <property type="entry name" value="Carboxypeptidase regulatory domain-like"/>
    <property type="match status" value="1"/>
</dbReference>
<dbReference type="GO" id="GO:0005576">
    <property type="term" value="C:extracellular region"/>
    <property type="evidence" value="ECO:0007669"/>
    <property type="project" value="UniProtKB-SubCell"/>
</dbReference>
<dbReference type="Proteomes" id="UP000264062">
    <property type="component" value="Unassembled WGS sequence"/>
</dbReference>
<dbReference type="InterPro" id="IPR051417">
    <property type="entry name" value="SDr/BOS_complex"/>
</dbReference>
<dbReference type="AlphaFoldDB" id="A0A350HC82"/>
<dbReference type="SUPFAM" id="SSF117074">
    <property type="entry name" value="Hypothetical protein PA1324"/>
    <property type="match status" value="1"/>
</dbReference>
<comment type="caution">
    <text evidence="5">The sequence shown here is derived from an EMBL/GenBank/DDBJ whole genome shotgun (WGS) entry which is preliminary data.</text>
</comment>
<evidence type="ECO:0000256" key="3">
    <source>
        <dbReference type="ARBA" id="ARBA00022729"/>
    </source>
</evidence>
<dbReference type="InterPro" id="IPR033764">
    <property type="entry name" value="Sdr_B"/>
</dbReference>
<dbReference type="Pfam" id="PF17210">
    <property type="entry name" value="SdrD_B"/>
    <property type="match status" value="2"/>
</dbReference>
<feature type="non-terminal residue" evidence="5">
    <location>
        <position position="1"/>
    </location>
</feature>
<sequence length="644" mass="74447">ILIFSLPNQSYYIISGRSYIQNSSSYDLPQIDVLYRTSLDTTLRADFSMTMKDFSPYNFLISASTFKPVNGLSYKALYGDIFSSSPLYMRLRGFSGNLFYRHYGIGLFAGRDSDPVTSKGIKFTQNRGVYGISLPFNISYSDTTTFYFANRFDNPYYSPFISQRVLGVKHKSNLFNVLYNDFSLTKSYNLLYYNSEMENISYSYRTYLRTTYFSLGIYGQHLPINSTNFSYFMYRRGRDNIGIEPSLRITNELSLAGGYSLYKMVPDDSTSYERFNARVMTSIGFLPKISFSWDYFRYVYDRDRTKGVNYTLGLTKWFKGFYIDGSYYLSPQDSFYNNNIYLNFAYTFSNRTVIGTYGKYSFTDSLLSFSYTNYIKWSIASLWSYEYGIDFGERDNRTYIGNHFDFTLNTERYSLINNMQLYYDRSFAFSMSTQLSLKGGLDNFNTGMVSGRIYFDKNNNDVFDGNDTPVSNVTVLLNDSIKVKTDKKGGYKFMFLKPANYKLSISKTKIPAYYDTKDYVFVNVKNFSNNIIDLPLIKLGSITGYVFYDLNKNGIKDEDEGGIGGIVIRLKDSDKYTYTDAFGFYSISNLPTGTYIVEVPSLPQGYEFVFPNLIMYIVVDKVKADFTVDFGLTKESKPVRKKVF</sequence>
<dbReference type="PANTHER" id="PTHR23303:SF14">
    <property type="entry name" value="BOS COMPLEX SUBUNIT NOMO1-RELATED"/>
    <property type="match status" value="1"/>
</dbReference>
<dbReference type="EMBL" id="DMZY01000244">
    <property type="protein sequence ID" value="HAV93148.1"/>
    <property type="molecule type" value="Genomic_DNA"/>
</dbReference>
<evidence type="ECO:0000256" key="1">
    <source>
        <dbReference type="ARBA" id="ARBA00004613"/>
    </source>
</evidence>
<evidence type="ECO:0000313" key="6">
    <source>
        <dbReference type="Proteomes" id="UP000264062"/>
    </source>
</evidence>
<keyword evidence="2" id="KW-0964">Secreted</keyword>
<comment type="subcellular location">
    <subcellularLocation>
        <location evidence="1">Secreted</location>
    </subcellularLocation>
</comment>
<reference evidence="5 6" key="1">
    <citation type="journal article" date="2018" name="Nat. Biotechnol.">
        <title>A standardized bacterial taxonomy based on genome phylogeny substantially revises the tree of life.</title>
        <authorList>
            <person name="Parks D.H."/>
            <person name="Chuvochina M."/>
            <person name="Waite D.W."/>
            <person name="Rinke C."/>
            <person name="Skarshewski A."/>
            <person name="Chaumeil P.A."/>
            <person name="Hugenholtz P."/>
        </authorList>
    </citation>
    <scope>NUCLEOTIDE SEQUENCE [LARGE SCALE GENOMIC DNA]</scope>
    <source>
        <strain evidence="5">UBA9956</strain>
    </source>
</reference>
<protein>
    <recommendedName>
        <fullName evidence="4">SD-repeat containing protein B domain-containing protein</fullName>
    </recommendedName>
</protein>
<feature type="domain" description="SD-repeat containing protein B" evidence="4">
    <location>
        <begin position="541"/>
        <end position="609"/>
    </location>
</feature>
<gene>
    <name evidence="5" type="ORF">DCW38_08235</name>
</gene>
<keyword evidence="3" id="KW-0732">Signal</keyword>